<evidence type="ECO:0000313" key="7">
    <source>
        <dbReference type="Proteomes" id="UP000053477"/>
    </source>
</evidence>
<protein>
    <submittedName>
        <fullName evidence="6">S-adenosyl-L-methionine-dependent methyltransferase</fullName>
    </submittedName>
</protein>
<dbReference type="GO" id="GO:0008171">
    <property type="term" value="F:O-methyltransferase activity"/>
    <property type="evidence" value="ECO:0007669"/>
    <property type="project" value="InterPro"/>
</dbReference>
<dbReference type="GO" id="GO:0032259">
    <property type="term" value="P:methylation"/>
    <property type="evidence" value="ECO:0007669"/>
    <property type="project" value="UniProtKB-KW"/>
</dbReference>
<evidence type="ECO:0000256" key="3">
    <source>
        <dbReference type="ARBA" id="ARBA00022691"/>
    </source>
</evidence>
<evidence type="ECO:0000259" key="4">
    <source>
        <dbReference type="Pfam" id="PF00891"/>
    </source>
</evidence>
<dbReference type="InterPro" id="IPR036388">
    <property type="entry name" value="WH-like_DNA-bd_sf"/>
</dbReference>
<dbReference type="InParanoid" id="A0A0H2RQL9"/>
<evidence type="ECO:0000313" key="6">
    <source>
        <dbReference type="EMBL" id="KLO11773.1"/>
    </source>
</evidence>
<dbReference type="PANTHER" id="PTHR43712">
    <property type="entry name" value="PUTATIVE (AFU_ORTHOLOGUE AFUA_4G14580)-RELATED"/>
    <property type="match status" value="1"/>
</dbReference>
<evidence type="ECO:0000256" key="2">
    <source>
        <dbReference type="ARBA" id="ARBA00022679"/>
    </source>
</evidence>
<dbReference type="Pfam" id="PF08100">
    <property type="entry name" value="Dimerisation"/>
    <property type="match status" value="1"/>
</dbReference>
<sequence>MTSLTTLAQLILKNCEALDASCVARGIAVPSLDDLAYTPGSDVANHDPAVGEAIRTVTNAALQLLSTVRPTPLVLYSLALGGTVSAAAHVAAELHVAEALKESGEKGLHINDIAAKCKTDPLKLAPILRLLASHWVFKEVTPDVFANNRMSSLLDKGQSVEELQKYPESKYSKPSAGMAAGINHFGDETLKLSAHLYEALSDPDWTFSSASNKCAANKAFNTDLTLWKFYEQPEQRERYDRFKIMMASAEKFQAPDLISKSFDWMSLPKDAVVVDVGGGMGNISMLIAKANPELKVVCQDLPETIETGKGRWNGKEREGEASMIAAGRVSLQAYDFFSAQPIKNASVYFLKHVLHDWSDAASLEILRNIRAAAGPDTKLVVMDKVLPYTCLVSEDTDTTEVPGYMRPTLPAPLTNVGAASAGFPYTAAMQMLMIGNGQERTINHFVRLLKEAGWKLECVRQSDALAQNPSSLTAVPIPI</sequence>
<accession>A0A0H2RQL9</accession>
<dbReference type="Proteomes" id="UP000053477">
    <property type="component" value="Unassembled WGS sequence"/>
</dbReference>
<dbReference type="Gene3D" id="3.40.50.150">
    <property type="entry name" value="Vaccinia Virus protein VP39"/>
    <property type="match status" value="1"/>
</dbReference>
<feature type="domain" description="O-methyltransferase C-terminal" evidence="4">
    <location>
        <begin position="213"/>
        <end position="389"/>
    </location>
</feature>
<dbReference type="InterPro" id="IPR012967">
    <property type="entry name" value="COMT_dimerisation"/>
</dbReference>
<dbReference type="InterPro" id="IPR029063">
    <property type="entry name" value="SAM-dependent_MTases_sf"/>
</dbReference>
<dbReference type="OrthoDB" id="1606438at2759"/>
<dbReference type="InterPro" id="IPR001077">
    <property type="entry name" value="COMT_C"/>
</dbReference>
<keyword evidence="3" id="KW-0949">S-adenosyl-L-methionine</keyword>
<dbReference type="PROSITE" id="PS51683">
    <property type="entry name" value="SAM_OMT_II"/>
    <property type="match status" value="1"/>
</dbReference>
<dbReference type="Gene3D" id="1.10.10.10">
    <property type="entry name" value="Winged helix-like DNA-binding domain superfamily/Winged helix DNA-binding domain"/>
    <property type="match status" value="1"/>
</dbReference>
<dbReference type="InterPro" id="IPR016461">
    <property type="entry name" value="COMT-like"/>
</dbReference>
<dbReference type="GO" id="GO:0046983">
    <property type="term" value="F:protein dimerization activity"/>
    <property type="evidence" value="ECO:0007669"/>
    <property type="project" value="InterPro"/>
</dbReference>
<dbReference type="SUPFAM" id="SSF46785">
    <property type="entry name" value="Winged helix' DNA-binding domain"/>
    <property type="match status" value="1"/>
</dbReference>
<organism evidence="6 7">
    <name type="scientific">Schizopora paradoxa</name>
    <dbReference type="NCBI Taxonomy" id="27342"/>
    <lineage>
        <taxon>Eukaryota</taxon>
        <taxon>Fungi</taxon>
        <taxon>Dikarya</taxon>
        <taxon>Basidiomycota</taxon>
        <taxon>Agaricomycotina</taxon>
        <taxon>Agaricomycetes</taxon>
        <taxon>Hymenochaetales</taxon>
        <taxon>Schizoporaceae</taxon>
        <taxon>Schizopora</taxon>
    </lineage>
</organism>
<dbReference type="SUPFAM" id="SSF53335">
    <property type="entry name" value="S-adenosyl-L-methionine-dependent methyltransferases"/>
    <property type="match status" value="1"/>
</dbReference>
<evidence type="ECO:0000259" key="5">
    <source>
        <dbReference type="Pfam" id="PF08100"/>
    </source>
</evidence>
<dbReference type="PANTHER" id="PTHR43712:SF2">
    <property type="entry name" value="O-METHYLTRANSFERASE CICE"/>
    <property type="match status" value="1"/>
</dbReference>
<reference evidence="6 7" key="1">
    <citation type="submission" date="2015-04" db="EMBL/GenBank/DDBJ databases">
        <title>Complete genome sequence of Schizopora paradoxa KUC8140, a cosmopolitan wood degrader in East Asia.</title>
        <authorList>
            <consortium name="DOE Joint Genome Institute"/>
            <person name="Min B."/>
            <person name="Park H."/>
            <person name="Jang Y."/>
            <person name="Kim J.-J."/>
            <person name="Kim K.H."/>
            <person name="Pangilinan J."/>
            <person name="Lipzen A."/>
            <person name="Riley R."/>
            <person name="Grigoriev I.V."/>
            <person name="Spatafora J.W."/>
            <person name="Choi I.-G."/>
        </authorList>
    </citation>
    <scope>NUCLEOTIDE SEQUENCE [LARGE SCALE GENOMIC DNA]</scope>
    <source>
        <strain evidence="6 7">KUC8140</strain>
    </source>
</reference>
<feature type="domain" description="O-methyltransferase dimerisation" evidence="5">
    <location>
        <begin position="78"/>
        <end position="154"/>
    </location>
</feature>
<dbReference type="Pfam" id="PF00891">
    <property type="entry name" value="Methyltransf_2"/>
    <property type="match status" value="1"/>
</dbReference>
<dbReference type="InterPro" id="IPR036390">
    <property type="entry name" value="WH_DNA-bd_sf"/>
</dbReference>
<gene>
    <name evidence="6" type="ORF">SCHPADRAFT_941763</name>
</gene>
<proteinExistence type="predicted"/>
<keyword evidence="7" id="KW-1185">Reference proteome</keyword>
<evidence type="ECO:0000256" key="1">
    <source>
        <dbReference type="ARBA" id="ARBA00022603"/>
    </source>
</evidence>
<keyword evidence="2 6" id="KW-0808">Transferase</keyword>
<dbReference type="AlphaFoldDB" id="A0A0H2RQL9"/>
<keyword evidence="1 6" id="KW-0489">Methyltransferase</keyword>
<name>A0A0H2RQL9_9AGAM</name>
<dbReference type="EMBL" id="KQ085992">
    <property type="protein sequence ID" value="KLO11773.1"/>
    <property type="molecule type" value="Genomic_DNA"/>
</dbReference>